<keyword evidence="4" id="KW-1185">Reference proteome</keyword>
<sequence length="318" mass="34695">MSTHTIGLSALGPLGEQLGVGGQGRVFLAPAITLDDVAGPLVYKQYKPGHVPPHGLSAVVSRRLRMDVATRQRLDRLAVWPVRIVEQAGAVSGVLMPLIPGQFFEDRYLPSGRPTRSLREVQHLFIDPDRALRLGMPAPTTAQRLLVCRDFAAALHLLHRNDLVIGDINAKNAVFRLDARPSVMIVDCDAIRIKGAAAVVKQLNAPDWEPPEDTLTQATDLYKFGLFVLRCLGPGAMASVSRDPARANAVLAPEGRTLLRASLSHRPADRPTAQDWGRFFDGLQPVVRRQSAPAPPPPATSTPGWKRDPKTKRWVQAT</sequence>
<dbReference type="GO" id="GO:0005524">
    <property type="term" value="F:ATP binding"/>
    <property type="evidence" value="ECO:0007669"/>
    <property type="project" value="InterPro"/>
</dbReference>
<dbReference type="Gene3D" id="1.10.510.10">
    <property type="entry name" value="Transferase(Phosphotransferase) domain 1"/>
    <property type="match status" value="1"/>
</dbReference>
<evidence type="ECO:0000256" key="1">
    <source>
        <dbReference type="SAM" id="MobiDB-lite"/>
    </source>
</evidence>
<gene>
    <name evidence="3" type="ORF">G7043_04000</name>
</gene>
<dbReference type="SUPFAM" id="SSF56112">
    <property type="entry name" value="Protein kinase-like (PK-like)"/>
    <property type="match status" value="1"/>
</dbReference>
<dbReference type="GO" id="GO:0004672">
    <property type="term" value="F:protein kinase activity"/>
    <property type="evidence" value="ECO:0007669"/>
    <property type="project" value="InterPro"/>
</dbReference>
<dbReference type="Proteomes" id="UP000481360">
    <property type="component" value="Unassembled WGS sequence"/>
</dbReference>
<evidence type="ECO:0000259" key="2">
    <source>
        <dbReference type="PROSITE" id="PS50011"/>
    </source>
</evidence>
<proteinExistence type="predicted"/>
<name>A0A7C9VKX5_9PSEU</name>
<protein>
    <recommendedName>
        <fullName evidence="2">Protein kinase domain-containing protein</fullName>
    </recommendedName>
</protein>
<accession>A0A7C9VKX5</accession>
<dbReference type="InterPro" id="IPR011009">
    <property type="entry name" value="Kinase-like_dom_sf"/>
</dbReference>
<dbReference type="AlphaFoldDB" id="A0A7C9VKX5"/>
<dbReference type="InterPro" id="IPR000719">
    <property type="entry name" value="Prot_kinase_dom"/>
</dbReference>
<evidence type="ECO:0000313" key="3">
    <source>
        <dbReference type="EMBL" id="NGY58093.1"/>
    </source>
</evidence>
<dbReference type="EMBL" id="JAAMPJ010000001">
    <property type="protein sequence ID" value="NGY58093.1"/>
    <property type="molecule type" value="Genomic_DNA"/>
</dbReference>
<evidence type="ECO:0000313" key="4">
    <source>
        <dbReference type="Proteomes" id="UP000481360"/>
    </source>
</evidence>
<feature type="region of interest" description="Disordered" evidence="1">
    <location>
        <begin position="285"/>
        <end position="318"/>
    </location>
</feature>
<dbReference type="PROSITE" id="PS50011">
    <property type="entry name" value="PROTEIN_KINASE_DOM"/>
    <property type="match status" value="1"/>
</dbReference>
<organism evidence="3 4">
    <name type="scientific">Lentzea alba</name>
    <dbReference type="NCBI Taxonomy" id="2714351"/>
    <lineage>
        <taxon>Bacteria</taxon>
        <taxon>Bacillati</taxon>
        <taxon>Actinomycetota</taxon>
        <taxon>Actinomycetes</taxon>
        <taxon>Pseudonocardiales</taxon>
        <taxon>Pseudonocardiaceae</taxon>
        <taxon>Lentzea</taxon>
    </lineage>
</organism>
<feature type="domain" description="Protein kinase" evidence="2">
    <location>
        <begin position="12"/>
        <end position="287"/>
    </location>
</feature>
<reference evidence="3 4" key="1">
    <citation type="submission" date="2020-03" db="EMBL/GenBank/DDBJ databases">
        <title>Isolation and identification of active actinomycetes.</title>
        <authorList>
            <person name="Sun X."/>
        </authorList>
    </citation>
    <scope>NUCLEOTIDE SEQUENCE [LARGE SCALE GENOMIC DNA]</scope>
    <source>
        <strain evidence="3 4">NEAU-D13</strain>
    </source>
</reference>
<comment type="caution">
    <text evidence="3">The sequence shown here is derived from an EMBL/GenBank/DDBJ whole genome shotgun (WGS) entry which is preliminary data.</text>
</comment>
<feature type="compositionally biased region" description="Basic residues" evidence="1">
    <location>
        <begin position="309"/>
        <end position="318"/>
    </location>
</feature>
<dbReference type="RefSeq" id="WP_166043940.1">
    <property type="nucleotide sequence ID" value="NZ_JAAMPJ010000001.1"/>
</dbReference>